<dbReference type="GO" id="GO:0005886">
    <property type="term" value="C:plasma membrane"/>
    <property type="evidence" value="ECO:0007669"/>
    <property type="project" value="TreeGrafter"/>
</dbReference>
<keyword evidence="6" id="KW-0677">Repeat</keyword>
<dbReference type="AlphaFoldDB" id="A0A8B8B942"/>
<keyword evidence="3" id="KW-0433">Leucine-rich repeat</keyword>
<dbReference type="Pfam" id="PF13855">
    <property type="entry name" value="LRR_8"/>
    <property type="match status" value="1"/>
</dbReference>
<dbReference type="PANTHER" id="PTHR24365">
    <property type="entry name" value="TOLL-LIKE RECEPTOR"/>
    <property type="match status" value="1"/>
</dbReference>
<sequence>MIKIILSILTLIPNSPIYNVIQAYHLNKILDMKNQGIMPPCNLLGNCLNQVEENDHFHALIRLIEIRLSNNEISTLPPKLLSNAKSLQILDLSHNIITNYIVTLHDSCALRYLDLSSNRLQSISRETIQRLEKIQKLNNLSVDLSGNPLDCTCATIFFLKWIQSSEINFVKKNAYQCRFVNSMKRTFIDLSSILDELNHDCFSHLPTTISITVSIATVFVLAITFMLYRFRWPIRYFYYLAKWDIIKIMNPTKQNLQKNYKYSAFIAYAEKESIFVESEIVYHLEDITGRKLCLPNRDFSPNLRTYANIATAIHNSKKIICIITEDFLKDYWCMYQLQMAEEDRIEREDSDYIVFILFKSLTSEQLGGIHRSLFLFSLIEKRSYALFPEHEDARPIFWRKLIDTVQ</sequence>
<dbReference type="InterPro" id="IPR000157">
    <property type="entry name" value="TIR_dom"/>
</dbReference>
<dbReference type="SUPFAM" id="SSF52200">
    <property type="entry name" value="Toll/Interleukin receptor TIR domain"/>
    <property type="match status" value="1"/>
</dbReference>
<dbReference type="OrthoDB" id="1526598at2759"/>
<dbReference type="SMART" id="SM00255">
    <property type="entry name" value="TIR"/>
    <property type="match status" value="1"/>
</dbReference>
<dbReference type="SUPFAM" id="SSF52058">
    <property type="entry name" value="L domain-like"/>
    <property type="match status" value="1"/>
</dbReference>
<dbReference type="PROSITE" id="PS51450">
    <property type="entry name" value="LRR"/>
    <property type="match status" value="1"/>
</dbReference>
<keyword evidence="4 11" id="KW-0812">Transmembrane</keyword>
<keyword evidence="7 11" id="KW-1133">Transmembrane helix</keyword>
<reference evidence="14" key="2">
    <citation type="submission" date="2025-08" db="UniProtKB">
        <authorList>
            <consortium name="RefSeq"/>
        </authorList>
    </citation>
    <scope>IDENTIFICATION</scope>
    <source>
        <tissue evidence="14">Whole sample</tissue>
    </source>
</reference>
<dbReference type="Proteomes" id="UP000694844">
    <property type="component" value="Chromosome 1"/>
</dbReference>
<evidence type="ECO:0000256" key="4">
    <source>
        <dbReference type="ARBA" id="ARBA00022692"/>
    </source>
</evidence>
<dbReference type="GO" id="GO:0007165">
    <property type="term" value="P:signal transduction"/>
    <property type="evidence" value="ECO:0007669"/>
    <property type="project" value="InterPro"/>
</dbReference>
<dbReference type="Gene3D" id="3.80.10.10">
    <property type="entry name" value="Ribonuclease Inhibitor"/>
    <property type="match status" value="1"/>
</dbReference>
<dbReference type="GeneID" id="111108047"/>
<name>A0A8B8B942_CRAVI</name>
<evidence type="ECO:0000256" key="7">
    <source>
        <dbReference type="ARBA" id="ARBA00022989"/>
    </source>
</evidence>
<evidence type="ECO:0000313" key="13">
    <source>
        <dbReference type="Proteomes" id="UP000694844"/>
    </source>
</evidence>
<evidence type="ECO:0000256" key="6">
    <source>
        <dbReference type="ARBA" id="ARBA00022737"/>
    </source>
</evidence>
<dbReference type="InterPro" id="IPR003591">
    <property type="entry name" value="Leu-rich_rpt_typical-subtyp"/>
</dbReference>
<keyword evidence="9" id="KW-0675">Receptor</keyword>
<evidence type="ECO:0000256" key="2">
    <source>
        <dbReference type="ARBA" id="ARBA00009634"/>
    </source>
</evidence>
<accession>A0A8B8B942</accession>
<dbReference type="RefSeq" id="XP_022299249.1">
    <property type="nucleotide sequence ID" value="XM_022443541.1"/>
</dbReference>
<protein>
    <submittedName>
        <fullName evidence="14">Toll-like receptor 13</fullName>
    </submittedName>
</protein>
<evidence type="ECO:0000256" key="5">
    <source>
        <dbReference type="ARBA" id="ARBA00022729"/>
    </source>
</evidence>
<keyword evidence="13" id="KW-1185">Reference proteome</keyword>
<comment type="subcellular location">
    <subcellularLocation>
        <location evidence="1">Membrane</location>
        <topology evidence="1">Single-pass membrane protein</topology>
    </subcellularLocation>
</comment>
<dbReference type="KEGG" id="cvn:111108047"/>
<dbReference type="PANTHER" id="PTHR24365:SF530">
    <property type="entry name" value="MSTPROX-RELATED"/>
    <property type="match status" value="1"/>
</dbReference>
<dbReference type="Pfam" id="PF00560">
    <property type="entry name" value="LRR_1"/>
    <property type="match status" value="1"/>
</dbReference>
<dbReference type="PROSITE" id="PS50104">
    <property type="entry name" value="TIR"/>
    <property type="match status" value="1"/>
</dbReference>
<evidence type="ECO:0000313" key="14">
    <source>
        <dbReference type="RefSeq" id="XP_022299249.1"/>
    </source>
</evidence>
<evidence type="ECO:0000256" key="9">
    <source>
        <dbReference type="ARBA" id="ARBA00023170"/>
    </source>
</evidence>
<feature type="domain" description="TIR" evidence="12">
    <location>
        <begin position="260"/>
        <end position="405"/>
    </location>
</feature>
<comment type="similarity">
    <text evidence="2">Belongs to the Toll-like receptor family.</text>
</comment>
<reference evidence="13" key="1">
    <citation type="submission" date="2024-06" db="UniProtKB">
        <authorList>
            <consortium name="RefSeq"/>
        </authorList>
    </citation>
    <scope>NUCLEOTIDE SEQUENCE [LARGE SCALE GENOMIC DNA]</scope>
</reference>
<evidence type="ECO:0000256" key="1">
    <source>
        <dbReference type="ARBA" id="ARBA00004167"/>
    </source>
</evidence>
<dbReference type="InterPro" id="IPR032675">
    <property type="entry name" value="LRR_dom_sf"/>
</dbReference>
<dbReference type="InterPro" id="IPR035897">
    <property type="entry name" value="Toll_tir_struct_dom_sf"/>
</dbReference>
<evidence type="ECO:0000256" key="8">
    <source>
        <dbReference type="ARBA" id="ARBA00023136"/>
    </source>
</evidence>
<proteinExistence type="inferred from homology"/>
<feature type="transmembrane region" description="Helical" evidence="11">
    <location>
        <begin position="209"/>
        <end position="228"/>
    </location>
</feature>
<keyword evidence="5" id="KW-0732">Signal</keyword>
<organism evidence="13 14">
    <name type="scientific">Crassostrea virginica</name>
    <name type="common">Eastern oyster</name>
    <dbReference type="NCBI Taxonomy" id="6565"/>
    <lineage>
        <taxon>Eukaryota</taxon>
        <taxon>Metazoa</taxon>
        <taxon>Spiralia</taxon>
        <taxon>Lophotrochozoa</taxon>
        <taxon>Mollusca</taxon>
        <taxon>Bivalvia</taxon>
        <taxon>Autobranchia</taxon>
        <taxon>Pteriomorphia</taxon>
        <taxon>Ostreida</taxon>
        <taxon>Ostreoidea</taxon>
        <taxon>Ostreidae</taxon>
        <taxon>Crassostrea</taxon>
    </lineage>
</organism>
<keyword evidence="10" id="KW-0325">Glycoprotein</keyword>
<evidence type="ECO:0000256" key="3">
    <source>
        <dbReference type="ARBA" id="ARBA00022614"/>
    </source>
</evidence>
<dbReference type="SMART" id="SM00369">
    <property type="entry name" value="LRR_TYP"/>
    <property type="match status" value="2"/>
</dbReference>
<dbReference type="InterPro" id="IPR001611">
    <property type="entry name" value="Leu-rich_rpt"/>
</dbReference>
<dbReference type="GO" id="GO:0038023">
    <property type="term" value="F:signaling receptor activity"/>
    <property type="evidence" value="ECO:0007669"/>
    <property type="project" value="TreeGrafter"/>
</dbReference>
<evidence type="ECO:0000259" key="12">
    <source>
        <dbReference type="PROSITE" id="PS50104"/>
    </source>
</evidence>
<evidence type="ECO:0000256" key="11">
    <source>
        <dbReference type="SAM" id="Phobius"/>
    </source>
</evidence>
<dbReference type="Pfam" id="PF01582">
    <property type="entry name" value="TIR"/>
    <property type="match status" value="1"/>
</dbReference>
<evidence type="ECO:0000256" key="10">
    <source>
        <dbReference type="ARBA" id="ARBA00023180"/>
    </source>
</evidence>
<gene>
    <name evidence="14" type="primary">LOC111108047</name>
</gene>
<dbReference type="Gene3D" id="3.40.50.10140">
    <property type="entry name" value="Toll/interleukin-1 receptor homology (TIR) domain"/>
    <property type="match status" value="1"/>
</dbReference>
<keyword evidence="8 11" id="KW-0472">Membrane</keyword>